<organism evidence="1 2">
    <name type="scientific">Allacma fusca</name>
    <dbReference type="NCBI Taxonomy" id="39272"/>
    <lineage>
        <taxon>Eukaryota</taxon>
        <taxon>Metazoa</taxon>
        <taxon>Ecdysozoa</taxon>
        <taxon>Arthropoda</taxon>
        <taxon>Hexapoda</taxon>
        <taxon>Collembola</taxon>
        <taxon>Symphypleona</taxon>
        <taxon>Sminthuridae</taxon>
        <taxon>Allacma</taxon>
    </lineage>
</organism>
<feature type="non-terminal residue" evidence="1">
    <location>
        <position position="1"/>
    </location>
</feature>
<accession>A0A8J2PH59</accession>
<gene>
    <name evidence="1" type="ORF">AFUS01_LOCUS24585</name>
</gene>
<sequence>MIGFIFQVT</sequence>
<comment type="caution">
    <text evidence="1">The sequence shown here is derived from an EMBL/GenBank/DDBJ whole genome shotgun (WGS) entry which is preliminary data.</text>
</comment>
<keyword evidence="2" id="KW-1185">Reference proteome</keyword>
<reference evidence="1" key="1">
    <citation type="submission" date="2021-06" db="EMBL/GenBank/DDBJ databases">
        <authorList>
            <person name="Hodson N. C."/>
            <person name="Mongue J. A."/>
            <person name="Jaron S. K."/>
        </authorList>
    </citation>
    <scope>NUCLEOTIDE SEQUENCE</scope>
</reference>
<evidence type="ECO:0000313" key="2">
    <source>
        <dbReference type="Proteomes" id="UP000708208"/>
    </source>
</evidence>
<evidence type="ECO:0000313" key="1">
    <source>
        <dbReference type="EMBL" id="CAG7785999.1"/>
    </source>
</evidence>
<dbReference type="Proteomes" id="UP000708208">
    <property type="component" value="Unassembled WGS sequence"/>
</dbReference>
<protein>
    <submittedName>
        <fullName evidence="1">Uncharacterized protein</fullName>
    </submittedName>
</protein>
<proteinExistence type="predicted"/>
<name>A0A8J2PH59_9HEXA</name>
<dbReference type="EMBL" id="CAJVCH010308404">
    <property type="protein sequence ID" value="CAG7785999.1"/>
    <property type="molecule type" value="Genomic_DNA"/>
</dbReference>